<reference evidence="1" key="1">
    <citation type="journal article" date="2005" name="Proc. Natl. Acad. Sci. U.S.A.">
        <title>The psychrophilic lifestyle as revealed by the genome sequence of Colwellia psychrerythraea 34H through genomic and proteomic analyses.</title>
        <authorList>
            <person name="Methe B.A."/>
            <person name="Nelson K.E."/>
            <person name="Deming J.W."/>
            <person name="Momen B."/>
            <person name="Melamud E."/>
            <person name="Zhang X."/>
            <person name="Moult J."/>
            <person name="Madupu R."/>
            <person name="Nelson W.C."/>
            <person name="Dodson R.J."/>
            <person name="Brinkac L.M."/>
            <person name="Daugherty S.C."/>
            <person name="Durkin A.S."/>
            <person name="DeBoy R.T."/>
            <person name="Kolonay J.F."/>
            <person name="Sullivan S.A."/>
            <person name="Zhou L."/>
            <person name="Davidsen T.M."/>
            <person name="Wu M."/>
            <person name="Huston A.L."/>
            <person name="Lewis M."/>
            <person name="Weaver B."/>
            <person name="Weidman J.F."/>
            <person name="Khouri H."/>
            <person name="Utterback T.R."/>
            <person name="Feldblyum T.V."/>
            <person name="Fraser C.M."/>
        </authorList>
    </citation>
    <scope>NUCLEOTIDE SEQUENCE [LARGE SCALE GENOMIC DNA]</scope>
    <source>
        <strain evidence="1">34H</strain>
    </source>
</reference>
<proteinExistence type="predicted"/>
<evidence type="ECO:0000313" key="1">
    <source>
        <dbReference type="EMBL" id="AAZ24575.1"/>
    </source>
</evidence>
<dbReference type="Proteomes" id="UP000000547">
    <property type="component" value="Chromosome"/>
</dbReference>
<dbReference type="HOGENOM" id="CLU_3250014_0_0_6"/>
<name>Q480Q3_COLP3</name>
<dbReference type="AlphaFoldDB" id="Q480Q3"/>
<dbReference type="RefSeq" id="WP_011043560.1">
    <property type="nucleotide sequence ID" value="NC_003910.7"/>
</dbReference>
<protein>
    <submittedName>
        <fullName evidence="1">Uncharacterized protein</fullName>
    </submittedName>
</protein>
<accession>Q480Q3</accession>
<dbReference type="KEGG" id="cps:CPS_2754"/>
<dbReference type="EMBL" id="CP000083">
    <property type="protein sequence ID" value="AAZ24575.1"/>
    <property type="molecule type" value="Genomic_DNA"/>
</dbReference>
<organism evidence="1 2">
    <name type="scientific">Colwellia psychrerythraea (strain 34H / ATCC BAA-681)</name>
    <name type="common">Vibrio psychroerythus</name>
    <dbReference type="NCBI Taxonomy" id="167879"/>
    <lineage>
        <taxon>Bacteria</taxon>
        <taxon>Pseudomonadati</taxon>
        <taxon>Pseudomonadota</taxon>
        <taxon>Gammaproteobacteria</taxon>
        <taxon>Alteromonadales</taxon>
        <taxon>Colwelliaceae</taxon>
        <taxon>Colwellia</taxon>
    </lineage>
</organism>
<evidence type="ECO:0000313" key="2">
    <source>
        <dbReference type="Proteomes" id="UP000000547"/>
    </source>
</evidence>
<sequence length="42" mass="4856">MDKKDSVLEQARFAADNSDWQGYTLAGKAVVTRHYQWKIEKA</sequence>
<gene>
    <name evidence="1" type="ordered locus">CPS_2754</name>
</gene>